<dbReference type="SUPFAM" id="SSF48403">
    <property type="entry name" value="Ankyrin repeat"/>
    <property type="match status" value="1"/>
</dbReference>
<organism evidence="1 2">
    <name type="scientific">Parathielavia appendiculata</name>
    <dbReference type="NCBI Taxonomy" id="2587402"/>
    <lineage>
        <taxon>Eukaryota</taxon>
        <taxon>Fungi</taxon>
        <taxon>Dikarya</taxon>
        <taxon>Ascomycota</taxon>
        <taxon>Pezizomycotina</taxon>
        <taxon>Sordariomycetes</taxon>
        <taxon>Sordariomycetidae</taxon>
        <taxon>Sordariales</taxon>
        <taxon>Chaetomiaceae</taxon>
        <taxon>Parathielavia</taxon>
    </lineage>
</organism>
<comment type="caution">
    <text evidence="1">The sequence shown here is derived from an EMBL/GenBank/DDBJ whole genome shotgun (WGS) entry which is preliminary data.</text>
</comment>
<protein>
    <submittedName>
        <fullName evidence="1">Uncharacterized protein</fullName>
    </submittedName>
</protein>
<name>A0AAN6U4R5_9PEZI</name>
<proteinExistence type="predicted"/>
<gene>
    <name evidence="1" type="ORF">N657DRAFT_308338</name>
</gene>
<dbReference type="Gene3D" id="1.25.40.20">
    <property type="entry name" value="Ankyrin repeat-containing domain"/>
    <property type="match status" value="1"/>
</dbReference>
<reference evidence="1" key="1">
    <citation type="journal article" date="2023" name="Mol. Phylogenet. Evol.">
        <title>Genome-scale phylogeny and comparative genomics of the fungal order Sordariales.</title>
        <authorList>
            <person name="Hensen N."/>
            <person name="Bonometti L."/>
            <person name="Westerberg I."/>
            <person name="Brannstrom I.O."/>
            <person name="Guillou S."/>
            <person name="Cros-Aarteil S."/>
            <person name="Calhoun S."/>
            <person name="Haridas S."/>
            <person name="Kuo A."/>
            <person name="Mondo S."/>
            <person name="Pangilinan J."/>
            <person name="Riley R."/>
            <person name="LaButti K."/>
            <person name="Andreopoulos B."/>
            <person name="Lipzen A."/>
            <person name="Chen C."/>
            <person name="Yan M."/>
            <person name="Daum C."/>
            <person name="Ng V."/>
            <person name="Clum A."/>
            <person name="Steindorff A."/>
            <person name="Ohm R.A."/>
            <person name="Martin F."/>
            <person name="Silar P."/>
            <person name="Natvig D.O."/>
            <person name="Lalanne C."/>
            <person name="Gautier V."/>
            <person name="Ament-Velasquez S.L."/>
            <person name="Kruys A."/>
            <person name="Hutchinson M.I."/>
            <person name="Powell A.J."/>
            <person name="Barry K."/>
            <person name="Miller A.N."/>
            <person name="Grigoriev I.V."/>
            <person name="Debuchy R."/>
            <person name="Gladieux P."/>
            <person name="Hiltunen Thoren M."/>
            <person name="Johannesson H."/>
        </authorList>
    </citation>
    <scope>NUCLEOTIDE SEQUENCE</scope>
    <source>
        <strain evidence="1">CBS 731.68</strain>
    </source>
</reference>
<dbReference type="Proteomes" id="UP001302602">
    <property type="component" value="Unassembled WGS sequence"/>
</dbReference>
<dbReference type="SMART" id="SM00248">
    <property type="entry name" value="ANK"/>
    <property type="match status" value="3"/>
</dbReference>
<dbReference type="EMBL" id="MU853225">
    <property type="protein sequence ID" value="KAK4126438.1"/>
    <property type="molecule type" value="Genomic_DNA"/>
</dbReference>
<dbReference type="Pfam" id="PF00023">
    <property type="entry name" value="Ank"/>
    <property type="match status" value="1"/>
</dbReference>
<dbReference type="InterPro" id="IPR036770">
    <property type="entry name" value="Ankyrin_rpt-contain_sf"/>
</dbReference>
<accession>A0AAN6U4R5</accession>
<dbReference type="GeneID" id="87823491"/>
<evidence type="ECO:0000313" key="1">
    <source>
        <dbReference type="EMBL" id="KAK4126438.1"/>
    </source>
</evidence>
<dbReference type="AlphaFoldDB" id="A0AAN6U4R5"/>
<reference evidence="1" key="2">
    <citation type="submission" date="2023-05" db="EMBL/GenBank/DDBJ databases">
        <authorList>
            <consortium name="Lawrence Berkeley National Laboratory"/>
            <person name="Steindorff A."/>
            <person name="Hensen N."/>
            <person name="Bonometti L."/>
            <person name="Westerberg I."/>
            <person name="Brannstrom I.O."/>
            <person name="Guillou S."/>
            <person name="Cros-Aarteil S."/>
            <person name="Calhoun S."/>
            <person name="Haridas S."/>
            <person name="Kuo A."/>
            <person name="Mondo S."/>
            <person name="Pangilinan J."/>
            <person name="Riley R."/>
            <person name="Labutti K."/>
            <person name="Andreopoulos B."/>
            <person name="Lipzen A."/>
            <person name="Chen C."/>
            <person name="Yanf M."/>
            <person name="Daum C."/>
            <person name="Ng V."/>
            <person name="Clum A."/>
            <person name="Ohm R."/>
            <person name="Martin F."/>
            <person name="Silar P."/>
            <person name="Natvig D."/>
            <person name="Lalanne C."/>
            <person name="Gautier V."/>
            <person name="Ament-Velasquez S.L."/>
            <person name="Kruys A."/>
            <person name="Hutchinson M.I."/>
            <person name="Powell A.J."/>
            <person name="Barry K."/>
            <person name="Miller A.N."/>
            <person name="Grigoriev I.V."/>
            <person name="Debuchy R."/>
            <person name="Gladieux P."/>
            <person name="Thoren M.H."/>
            <person name="Johannesson H."/>
        </authorList>
    </citation>
    <scope>NUCLEOTIDE SEQUENCE</scope>
    <source>
        <strain evidence="1">CBS 731.68</strain>
    </source>
</reference>
<keyword evidence="2" id="KW-1185">Reference proteome</keyword>
<sequence length="247" mass="26853">MGFTWPLSTATFPTPSRSKTGTPAIGAVMSPYFSNLPDLAVTRVQRTFPALRANMERKCQGLCDCLTPTCLYANESEQLPAWSPSHLAICSGYEHVVRLLLGLGADAWAVGNATEVAPGLTVDILPVGISAVHSAALQGNVVMCQPLLDHYAARTLDESFDRCVWIMRRTRCLEMLERRDSKGLTPLDYAIAAGHTRTTSAWLLNQDVDPCSTSLSANAAFWRRSITFASSENIMLPRLAAPNPMPA</sequence>
<dbReference type="InterPro" id="IPR002110">
    <property type="entry name" value="Ankyrin_rpt"/>
</dbReference>
<evidence type="ECO:0000313" key="2">
    <source>
        <dbReference type="Proteomes" id="UP001302602"/>
    </source>
</evidence>
<dbReference type="RefSeq" id="XP_062650209.1">
    <property type="nucleotide sequence ID" value="XM_062786723.1"/>
</dbReference>